<reference evidence="2 3" key="1">
    <citation type="journal article" date="2012" name="J. Bacteriol.">
        <title>Draft Genome Sequence of Cecembia lonarensis Strain LW9T, Isolated from Lonar Lake, a Haloalkaline Lake in India.</title>
        <authorList>
            <person name="Shivaji S."/>
            <person name="Ara S."/>
            <person name="Singh A."/>
            <person name="Pinnaka A.K."/>
        </authorList>
    </citation>
    <scope>NUCLEOTIDE SEQUENCE [LARGE SCALE GENOMIC DNA]</scope>
    <source>
        <strain evidence="2 3">LW9</strain>
    </source>
</reference>
<accession>K1LC40</accession>
<name>K1LC40_CECL9</name>
<keyword evidence="1" id="KW-0472">Membrane</keyword>
<feature type="transmembrane region" description="Helical" evidence="1">
    <location>
        <begin position="21"/>
        <end position="38"/>
    </location>
</feature>
<evidence type="ECO:0000313" key="3">
    <source>
        <dbReference type="Proteomes" id="UP000004478"/>
    </source>
</evidence>
<evidence type="ECO:0000313" key="2">
    <source>
        <dbReference type="EMBL" id="EKB47943.1"/>
    </source>
</evidence>
<organism evidence="2 3">
    <name type="scientific">Cecembia lonarensis (strain CCUG 58316 / KCTC 22772 / LW9)</name>
    <dbReference type="NCBI Taxonomy" id="1225176"/>
    <lineage>
        <taxon>Bacteria</taxon>
        <taxon>Pseudomonadati</taxon>
        <taxon>Bacteroidota</taxon>
        <taxon>Cytophagia</taxon>
        <taxon>Cytophagales</taxon>
        <taxon>Cyclobacteriaceae</taxon>
        <taxon>Cecembia</taxon>
    </lineage>
</organism>
<comment type="caution">
    <text evidence="2">The sequence shown here is derived from an EMBL/GenBank/DDBJ whole genome shotgun (WGS) entry which is preliminary data.</text>
</comment>
<sequence length="39" mass="4713">MSKSLNYFEQFRIYLKELNQKFLLIIIFDGLLTIYLLGL</sequence>
<dbReference type="AlphaFoldDB" id="K1LC40"/>
<keyword evidence="1" id="KW-1133">Transmembrane helix</keyword>
<protein>
    <submittedName>
        <fullName evidence="2">Uncharacterized protein</fullName>
    </submittedName>
</protein>
<dbReference type="EMBL" id="AMGM01000079">
    <property type="protein sequence ID" value="EKB47943.1"/>
    <property type="molecule type" value="Genomic_DNA"/>
</dbReference>
<evidence type="ECO:0000256" key="1">
    <source>
        <dbReference type="SAM" id="Phobius"/>
    </source>
</evidence>
<proteinExistence type="predicted"/>
<keyword evidence="1" id="KW-0812">Transmembrane</keyword>
<dbReference type="Proteomes" id="UP000004478">
    <property type="component" value="Unassembled WGS sequence"/>
</dbReference>
<keyword evidence="3" id="KW-1185">Reference proteome</keyword>
<gene>
    <name evidence="2" type="ORF">B879_03437</name>
</gene>